<dbReference type="EMBL" id="LVHF01000033">
    <property type="protein sequence ID" value="OAN11274.1"/>
    <property type="molecule type" value="Genomic_DNA"/>
</dbReference>
<dbReference type="Gene3D" id="1.10.10.10">
    <property type="entry name" value="Winged helix-like DNA-binding domain superfamily/Winged helix DNA-binding domain"/>
    <property type="match status" value="1"/>
</dbReference>
<dbReference type="PANTHER" id="PTHR13710:SF105">
    <property type="entry name" value="ATP-DEPENDENT DNA HELICASE Q1"/>
    <property type="match status" value="1"/>
</dbReference>
<comment type="caution">
    <text evidence="15">The sequence shown here is derived from an EMBL/GenBank/DDBJ whole genome shotgun (WGS) entry which is preliminary data.</text>
</comment>
<reference evidence="15 16" key="1">
    <citation type="submission" date="2016-03" db="EMBL/GenBank/DDBJ databases">
        <title>Photobacterium proteolyticum sp. nov. a protease producing bacterium isolated from ocean sediments of Laizhou Bay.</title>
        <authorList>
            <person name="Li Y."/>
        </authorList>
    </citation>
    <scope>NUCLEOTIDE SEQUENCE [LARGE SCALE GENOMIC DNA]</scope>
    <source>
        <strain evidence="15 16">R-40508</strain>
    </source>
</reference>
<dbReference type="AlphaFoldDB" id="A0A178K3H2"/>
<keyword evidence="3" id="KW-0547">Nucleotide-binding</keyword>
<keyword evidence="6" id="KW-0067">ATP-binding</keyword>
<dbReference type="Gene3D" id="3.40.50.300">
    <property type="entry name" value="P-loop containing nucleotide triphosphate hydrolases"/>
    <property type="match status" value="2"/>
</dbReference>
<keyword evidence="8" id="KW-0413">Isomerase</keyword>
<dbReference type="Pfam" id="PF00270">
    <property type="entry name" value="DEAD"/>
    <property type="match status" value="1"/>
</dbReference>
<keyword evidence="2" id="KW-0479">Metal-binding</keyword>
<dbReference type="GO" id="GO:0005524">
    <property type="term" value="F:ATP binding"/>
    <property type="evidence" value="ECO:0007669"/>
    <property type="project" value="UniProtKB-KW"/>
</dbReference>
<dbReference type="PROSITE" id="PS00690">
    <property type="entry name" value="DEAH_ATP_HELICASE"/>
    <property type="match status" value="1"/>
</dbReference>
<keyword evidence="16" id="KW-1185">Reference proteome</keyword>
<dbReference type="SMART" id="SM00487">
    <property type="entry name" value="DEXDc"/>
    <property type="match status" value="1"/>
</dbReference>
<dbReference type="GO" id="GO:0006310">
    <property type="term" value="P:DNA recombination"/>
    <property type="evidence" value="ECO:0007669"/>
    <property type="project" value="InterPro"/>
</dbReference>
<evidence type="ECO:0000256" key="10">
    <source>
        <dbReference type="ARBA" id="ARBA00034808"/>
    </source>
</evidence>
<dbReference type="CDD" id="cd18018">
    <property type="entry name" value="DEXHc_RecQ4-like"/>
    <property type="match status" value="1"/>
</dbReference>
<dbReference type="SMART" id="SM00490">
    <property type="entry name" value="HELICc"/>
    <property type="match status" value="1"/>
</dbReference>
<evidence type="ECO:0000256" key="11">
    <source>
        <dbReference type="ARBA" id="ARBA00044535"/>
    </source>
</evidence>
<feature type="domain" description="Helicase ATP-binding" evidence="13">
    <location>
        <begin position="23"/>
        <end position="191"/>
    </location>
</feature>
<dbReference type="InterPro" id="IPR027417">
    <property type="entry name" value="P-loop_NTPase"/>
</dbReference>
<gene>
    <name evidence="15" type="ORF">A3K86_20170</name>
</gene>
<accession>A0A178K3H2</accession>
<evidence type="ECO:0000256" key="1">
    <source>
        <dbReference type="ARBA" id="ARBA00005446"/>
    </source>
</evidence>
<dbReference type="GO" id="GO:0003677">
    <property type="term" value="F:DNA binding"/>
    <property type="evidence" value="ECO:0007669"/>
    <property type="project" value="UniProtKB-KW"/>
</dbReference>
<organism evidence="15 16">
    <name type="scientific">Photobacterium jeanii</name>
    <dbReference type="NCBI Taxonomy" id="858640"/>
    <lineage>
        <taxon>Bacteria</taxon>
        <taxon>Pseudomonadati</taxon>
        <taxon>Pseudomonadota</taxon>
        <taxon>Gammaproteobacteria</taxon>
        <taxon>Vibrionales</taxon>
        <taxon>Vibrionaceae</taxon>
        <taxon>Photobacterium</taxon>
    </lineage>
</organism>
<evidence type="ECO:0000256" key="7">
    <source>
        <dbReference type="ARBA" id="ARBA00023125"/>
    </source>
</evidence>
<evidence type="ECO:0000259" key="13">
    <source>
        <dbReference type="PROSITE" id="PS51192"/>
    </source>
</evidence>
<dbReference type="GO" id="GO:0009378">
    <property type="term" value="F:four-way junction helicase activity"/>
    <property type="evidence" value="ECO:0007669"/>
    <property type="project" value="TreeGrafter"/>
</dbReference>
<keyword evidence="5" id="KW-0347">Helicase</keyword>
<evidence type="ECO:0000259" key="14">
    <source>
        <dbReference type="PROSITE" id="PS51194"/>
    </source>
</evidence>
<dbReference type="Pfam" id="PF16124">
    <property type="entry name" value="RecQ_Zn_bind"/>
    <property type="match status" value="1"/>
</dbReference>
<dbReference type="InterPro" id="IPR036388">
    <property type="entry name" value="WH-like_DNA-bd_sf"/>
</dbReference>
<evidence type="ECO:0000256" key="5">
    <source>
        <dbReference type="ARBA" id="ARBA00022806"/>
    </source>
</evidence>
<dbReference type="OrthoDB" id="9760034at2"/>
<dbReference type="GO" id="GO:0046872">
    <property type="term" value="F:metal ion binding"/>
    <property type="evidence" value="ECO:0007669"/>
    <property type="project" value="UniProtKB-KW"/>
</dbReference>
<evidence type="ECO:0000313" key="15">
    <source>
        <dbReference type="EMBL" id="OAN11274.1"/>
    </source>
</evidence>
<keyword evidence="7" id="KW-0238">DNA-binding</keyword>
<sequence>MYQQTLQQVFGFNQLRGGQENVITRVLEGQSAAAIFPTGSGKSLCYQLPALHLPNLTLVISPLLALMHDQLDFLQQKGIAAASIDSSQTWEQSQQVMQDVRAGKTKILMISVERLKNERFRHFIQQVPISLLVVDEAHCISEWGHNFRPDYLKLPDYRQQLNIPQVLLLTATATPAVIKDMQAKFAIDEANTVVTGFYRHNLDLAVKAVTEEEKRDVLQSMLSQAKSEPSIVYVTLQHTAEDTAAYLNQQGIRATAYHAGLNSEVRENIQQQFMNGTIHCIVATIAFGMGIDKADIRHIIHYDLPKSIENYSQEIGRAGRDNQSSHCTVLANRNGVNVLENFVYGDTPDRDAIYAVLKDIKQQQGQWDVMLHQLSRESNIRALPLKTLLVYLEIEGVIEAQYSYFADYRFKPIQTPEWIISQFQGERQHFVKAIFDCSPKARTWHSIDFETLWQGFQADRKRVVAAIDYFNEKGWLTLESKQMTEVFKIVEPNFNIDSLADSLHATFSQKENTEIERLHTMLNFFESNECLSHRLARYFADENAPQECGHCSVCRNQPATLPSNSEQLTEPSANTLKAWCDPFIEAVQTQTQAAPTKQAITRFLVGMTTPLNTKVKARQMSGFAKLEQYPFQQVLNSLNFL</sequence>
<dbReference type="GO" id="GO:0043590">
    <property type="term" value="C:bacterial nucleoid"/>
    <property type="evidence" value="ECO:0007669"/>
    <property type="project" value="TreeGrafter"/>
</dbReference>
<keyword evidence="4" id="KW-0378">Hydrolase</keyword>
<proteinExistence type="inferred from homology"/>
<evidence type="ECO:0000256" key="12">
    <source>
        <dbReference type="ARBA" id="ARBA00044550"/>
    </source>
</evidence>
<evidence type="ECO:0000256" key="6">
    <source>
        <dbReference type="ARBA" id="ARBA00022840"/>
    </source>
</evidence>
<name>A0A178K3H2_9GAMM</name>
<feature type="domain" description="Helicase C-terminal" evidence="14">
    <location>
        <begin position="201"/>
        <end position="375"/>
    </location>
</feature>
<dbReference type="InterPro" id="IPR014001">
    <property type="entry name" value="Helicase_ATP-bd"/>
</dbReference>
<dbReference type="RefSeq" id="WP_068335739.1">
    <property type="nucleotide sequence ID" value="NZ_LVHF01000033.1"/>
</dbReference>
<dbReference type="InterPro" id="IPR001650">
    <property type="entry name" value="Helicase_C-like"/>
</dbReference>
<dbReference type="PROSITE" id="PS51192">
    <property type="entry name" value="HELICASE_ATP_BIND_1"/>
    <property type="match status" value="1"/>
</dbReference>
<dbReference type="GO" id="GO:0006281">
    <property type="term" value="P:DNA repair"/>
    <property type="evidence" value="ECO:0007669"/>
    <property type="project" value="TreeGrafter"/>
</dbReference>
<dbReference type="InterPro" id="IPR002464">
    <property type="entry name" value="DNA/RNA_helicase_DEAH_CS"/>
</dbReference>
<protein>
    <recommendedName>
        <fullName evidence="11">ATP-dependent DNA helicase RecQ</fullName>
        <ecNumber evidence="10">5.6.2.4</ecNumber>
    </recommendedName>
    <alternativeName>
        <fullName evidence="12">DNA 3'-5' helicase RecQ</fullName>
    </alternativeName>
</protein>
<dbReference type="SUPFAM" id="SSF52540">
    <property type="entry name" value="P-loop containing nucleoside triphosphate hydrolases"/>
    <property type="match status" value="1"/>
</dbReference>
<evidence type="ECO:0000256" key="4">
    <source>
        <dbReference type="ARBA" id="ARBA00022801"/>
    </source>
</evidence>
<dbReference type="GO" id="GO:0016787">
    <property type="term" value="F:hydrolase activity"/>
    <property type="evidence" value="ECO:0007669"/>
    <property type="project" value="UniProtKB-KW"/>
</dbReference>
<evidence type="ECO:0000256" key="8">
    <source>
        <dbReference type="ARBA" id="ARBA00023235"/>
    </source>
</evidence>
<comment type="catalytic activity">
    <reaction evidence="9">
        <text>Couples ATP hydrolysis with the unwinding of duplex DNA by translocating in the 3'-5' direction.</text>
        <dbReference type="EC" id="5.6.2.4"/>
    </reaction>
</comment>
<evidence type="ECO:0000256" key="9">
    <source>
        <dbReference type="ARBA" id="ARBA00034617"/>
    </source>
</evidence>
<comment type="similarity">
    <text evidence="1">Belongs to the helicase family. RecQ subfamily.</text>
</comment>
<dbReference type="PANTHER" id="PTHR13710">
    <property type="entry name" value="DNA HELICASE RECQ FAMILY MEMBER"/>
    <property type="match status" value="1"/>
</dbReference>
<dbReference type="GO" id="GO:0030894">
    <property type="term" value="C:replisome"/>
    <property type="evidence" value="ECO:0007669"/>
    <property type="project" value="TreeGrafter"/>
</dbReference>
<evidence type="ECO:0000256" key="2">
    <source>
        <dbReference type="ARBA" id="ARBA00022723"/>
    </source>
</evidence>
<dbReference type="InterPro" id="IPR032284">
    <property type="entry name" value="RecQ_Zn-bd"/>
</dbReference>
<dbReference type="STRING" id="858640.A3K86_20170"/>
<dbReference type="NCBIfam" id="TIGR00614">
    <property type="entry name" value="recQ_fam"/>
    <property type="match status" value="1"/>
</dbReference>
<dbReference type="EC" id="5.6.2.4" evidence="10"/>
<dbReference type="InterPro" id="IPR004589">
    <property type="entry name" value="DNA_helicase_ATP-dep_RecQ"/>
</dbReference>
<dbReference type="InterPro" id="IPR011545">
    <property type="entry name" value="DEAD/DEAH_box_helicase_dom"/>
</dbReference>
<dbReference type="GO" id="GO:0005737">
    <property type="term" value="C:cytoplasm"/>
    <property type="evidence" value="ECO:0007669"/>
    <property type="project" value="TreeGrafter"/>
</dbReference>
<dbReference type="Pfam" id="PF00271">
    <property type="entry name" value="Helicase_C"/>
    <property type="match status" value="1"/>
</dbReference>
<dbReference type="Proteomes" id="UP000078503">
    <property type="component" value="Unassembled WGS sequence"/>
</dbReference>
<evidence type="ECO:0000313" key="16">
    <source>
        <dbReference type="Proteomes" id="UP000078503"/>
    </source>
</evidence>
<evidence type="ECO:0000256" key="3">
    <source>
        <dbReference type="ARBA" id="ARBA00022741"/>
    </source>
</evidence>
<dbReference type="PROSITE" id="PS51194">
    <property type="entry name" value="HELICASE_CTER"/>
    <property type="match status" value="1"/>
</dbReference>
<dbReference type="GO" id="GO:0043138">
    <property type="term" value="F:3'-5' DNA helicase activity"/>
    <property type="evidence" value="ECO:0007669"/>
    <property type="project" value="UniProtKB-EC"/>
</dbReference>